<accession>A0A229NYD7</accession>
<evidence type="ECO:0000256" key="1">
    <source>
        <dbReference type="SAM" id="Phobius"/>
    </source>
</evidence>
<evidence type="ECO:0008006" key="4">
    <source>
        <dbReference type="Google" id="ProtNLM"/>
    </source>
</evidence>
<evidence type="ECO:0000313" key="3">
    <source>
        <dbReference type="Proteomes" id="UP000215145"/>
    </source>
</evidence>
<name>A0A229NYD7_9BACL</name>
<feature type="transmembrane region" description="Helical" evidence="1">
    <location>
        <begin position="129"/>
        <end position="154"/>
    </location>
</feature>
<gene>
    <name evidence="2" type="ORF">CGZ75_19500</name>
</gene>
<protein>
    <recommendedName>
        <fullName evidence="4">Stage II sporulation protein M</fullName>
    </recommendedName>
</protein>
<keyword evidence="3" id="KW-1185">Reference proteome</keyword>
<evidence type="ECO:0000313" key="2">
    <source>
        <dbReference type="EMBL" id="OXM15036.1"/>
    </source>
</evidence>
<sequence>MNLYTKRFIQFIKEAKHFVVAGTLLFVAGILFGVFNDNLHTMLNGQLEGVRELARRVSESSNPRLQLFIVILFNNVLKALLIIVLGALLSVIPIFFLMLNGAVLGYLYVLRSEELGAGTALGELAKGILPHGIIEIPAIILAAAFGIKLGSYVYRWLGLVVAGKSQQLLRQEWKEYALGLLLMGAGISVLLLVAAIIESTVTPWILSL</sequence>
<comment type="caution">
    <text evidence="2">The sequence shown here is derived from an EMBL/GenBank/DDBJ whole genome shotgun (WGS) entry which is preliminary data.</text>
</comment>
<keyword evidence="1" id="KW-0472">Membrane</keyword>
<reference evidence="2 3" key="1">
    <citation type="submission" date="2017-07" db="EMBL/GenBank/DDBJ databases">
        <title>Paenibacillus herberti R33 genome sequencing and assembly.</title>
        <authorList>
            <person name="Su W."/>
        </authorList>
    </citation>
    <scope>NUCLEOTIDE SEQUENCE [LARGE SCALE GENOMIC DNA]</scope>
    <source>
        <strain evidence="2 3">R33</strain>
    </source>
</reference>
<organism evidence="2 3">
    <name type="scientific">Paenibacillus herberti</name>
    <dbReference type="NCBI Taxonomy" id="1619309"/>
    <lineage>
        <taxon>Bacteria</taxon>
        <taxon>Bacillati</taxon>
        <taxon>Bacillota</taxon>
        <taxon>Bacilli</taxon>
        <taxon>Bacillales</taxon>
        <taxon>Paenibacillaceae</taxon>
        <taxon>Paenibacillus</taxon>
    </lineage>
</organism>
<dbReference type="OrthoDB" id="161024at2"/>
<feature type="transmembrane region" description="Helical" evidence="1">
    <location>
        <begin position="175"/>
        <end position="197"/>
    </location>
</feature>
<feature type="transmembrane region" description="Helical" evidence="1">
    <location>
        <begin position="15"/>
        <end position="35"/>
    </location>
</feature>
<proteinExistence type="predicted"/>
<dbReference type="EMBL" id="NMUQ01000002">
    <property type="protein sequence ID" value="OXM15036.1"/>
    <property type="molecule type" value="Genomic_DNA"/>
</dbReference>
<dbReference type="InterPro" id="IPR002798">
    <property type="entry name" value="SpoIIM-like"/>
</dbReference>
<dbReference type="Proteomes" id="UP000215145">
    <property type="component" value="Unassembled WGS sequence"/>
</dbReference>
<dbReference type="Pfam" id="PF01944">
    <property type="entry name" value="SpoIIM"/>
    <property type="match status" value="1"/>
</dbReference>
<dbReference type="RefSeq" id="WP_089525848.1">
    <property type="nucleotide sequence ID" value="NZ_NMUQ01000002.1"/>
</dbReference>
<feature type="transmembrane region" description="Helical" evidence="1">
    <location>
        <begin position="91"/>
        <end position="109"/>
    </location>
</feature>
<dbReference type="PANTHER" id="PTHR35337">
    <property type="entry name" value="SLR1478 PROTEIN"/>
    <property type="match status" value="1"/>
</dbReference>
<keyword evidence="1" id="KW-1133">Transmembrane helix</keyword>
<dbReference type="AlphaFoldDB" id="A0A229NYD7"/>
<feature type="transmembrane region" description="Helical" evidence="1">
    <location>
        <begin position="65"/>
        <end position="84"/>
    </location>
</feature>
<keyword evidence="1" id="KW-0812">Transmembrane</keyword>
<dbReference type="PANTHER" id="PTHR35337:SF1">
    <property type="entry name" value="SLR1478 PROTEIN"/>
    <property type="match status" value="1"/>
</dbReference>